<dbReference type="EMBL" id="JBHTLX010000006">
    <property type="protein sequence ID" value="MFD1247170.1"/>
    <property type="molecule type" value="Genomic_DNA"/>
</dbReference>
<comment type="similarity">
    <text evidence="6">Belongs to the ABC-4 integral membrane protein family.</text>
</comment>
<evidence type="ECO:0000256" key="7">
    <source>
        <dbReference type="SAM" id="Phobius"/>
    </source>
</evidence>
<gene>
    <name evidence="9" type="ORF">ACFQ3F_05165</name>
</gene>
<protein>
    <submittedName>
        <fullName evidence="9">FtsX-like permease family protein</fullName>
    </submittedName>
</protein>
<comment type="subcellular location">
    <subcellularLocation>
        <location evidence="1">Cell membrane</location>
        <topology evidence="1">Multi-pass membrane protein</topology>
    </subcellularLocation>
</comment>
<evidence type="ECO:0000256" key="4">
    <source>
        <dbReference type="ARBA" id="ARBA00022989"/>
    </source>
</evidence>
<dbReference type="PANTHER" id="PTHR30572">
    <property type="entry name" value="MEMBRANE COMPONENT OF TRANSPORTER-RELATED"/>
    <property type="match status" value="1"/>
</dbReference>
<feature type="transmembrane region" description="Helical" evidence="7">
    <location>
        <begin position="501"/>
        <end position="521"/>
    </location>
</feature>
<keyword evidence="2" id="KW-1003">Cell membrane</keyword>
<feature type="domain" description="ABC3 transporter permease C-terminal" evidence="8">
    <location>
        <begin position="756"/>
        <end position="868"/>
    </location>
</feature>
<proteinExistence type="inferred from homology"/>
<evidence type="ECO:0000256" key="6">
    <source>
        <dbReference type="ARBA" id="ARBA00038076"/>
    </source>
</evidence>
<feature type="transmembrane region" description="Helical" evidence="7">
    <location>
        <begin position="799"/>
        <end position="822"/>
    </location>
</feature>
<keyword evidence="4 7" id="KW-1133">Transmembrane helix</keyword>
<feature type="transmembrane region" description="Helical" evidence="7">
    <location>
        <begin position="331"/>
        <end position="356"/>
    </location>
</feature>
<keyword evidence="3 7" id="KW-0812">Transmembrane</keyword>
<dbReference type="Proteomes" id="UP001597229">
    <property type="component" value="Unassembled WGS sequence"/>
</dbReference>
<organism evidence="9 10">
    <name type="scientific">Nocardioides ginsengisoli</name>
    <dbReference type="NCBI Taxonomy" id="363868"/>
    <lineage>
        <taxon>Bacteria</taxon>
        <taxon>Bacillati</taxon>
        <taxon>Actinomycetota</taxon>
        <taxon>Actinomycetes</taxon>
        <taxon>Propionibacteriales</taxon>
        <taxon>Nocardioidaceae</taxon>
        <taxon>Nocardioides</taxon>
    </lineage>
</organism>
<evidence type="ECO:0000313" key="9">
    <source>
        <dbReference type="EMBL" id="MFD1247170.1"/>
    </source>
</evidence>
<feature type="transmembrane region" description="Helical" evidence="7">
    <location>
        <begin position="842"/>
        <end position="868"/>
    </location>
</feature>
<comment type="caution">
    <text evidence="9">The sequence shown here is derived from an EMBL/GenBank/DDBJ whole genome shotgun (WGS) entry which is preliminary data.</text>
</comment>
<evidence type="ECO:0000259" key="8">
    <source>
        <dbReference type="Pfam" id="PF02687"/>
    </source>
</evidence>
<feature type="transmembrane region" description="Helical" evidence="7">
    <location>
        <begin position="755"/>
        <end position="778"/>
    </location>
</feature>
<accession>A0ABW3VX91</accession>
<dbReference type="Pfam" id="PF02687">
    <property type="entry name" value="FtsX"/>
    <property type="match status" value="1"/>
</dbReference>
<evidence type="ECO:0000256" key="5">
    <source>
        <dbReference type="ARBA" id="ARBA00023136"/>
    </source>
</evidence>
<feature type="transmembrane region" description="Helical" evidence="7">
    <location>
        <begin position="452"/>
        <end position="480"/>
    </location>
</feature>
<evidence type="ECO:0000256" key="2">
    <source>
        <dbReference type="ARBA" id="ARBA00022475"/>
    </source>
</evidence>
<name>A0ABW3VX91_9ACTN</name>
<reference evidence="10" key="1">
    <citation type="journal article" date="2019" name="Int. J. Syst. Evol. Microbiol.">
        <title>The Global Catalogue of Microorganisms (GCM) 10K type strain sequencing project: providing services to taxonomists for standard genome sequencing and annotation.</title>
        <authorList>
            <consortium name="The Broad Institute Genomics Platform"/>
            <consortium name="The Broad Institute Genome Sequencing Center for Infectious Disease"/>
            <person name="Wu L."/>
            <person name="Ma J."/>
        </authorList>
    </citation>
    <scope>NUCLEOTIDE SEQUENCE [LARGE SCALE GENOMIC DNA]</scope>
    <source>
        <strain evidence="10">CCUG 52478</strain>
    </source>
</reference>
<keyword evidence="10" id="KW-1185">Reference proteome</keyword>
<dbReference type="RefSeq" id="WP_367920523.1">
    <property type="nucleotide sequence ID" value="NZ_BAABAC010000033.1"/>
</dbReference>
<feature type="transmembrane region" description="Helical" evidence="7">
    <location>
        <begin position="376"/>
        <end position="401"/>
    </location>
</feature>
<dbReference type="PANTHER" id="PTHR30572:SF4">
    <property type="entry name" value="ABC TRANSPORTER PERMEASE YTRF"/>
    <property type="match status" value="1"/>
</dbReference>
<feature type="transmembrane region" description="Helical" evidence="7">
    <location>
        <begin position="29"/>
        <end position="50"/>
    </location>
</feature>
<feature type="transmembrane region" description="Helical" evidence="7">
    <location>
        <begin position="422"/>
        <end position="440"/>
    </location>
</feature>
<keyword evidence="5 7" id="KW-0472">Membrane</keyword>
<evidence type="ECO:0000256" key="1">
    <source>
        <dbReference type="ARBA" id="ARBA00004651"/>
    </source>
</evidence>
<dbReference type="InterPro" id="IPR050250">
    <property type="entry name" value="Macrolide_Exporter_MacB"/>
</dbReference>
<evidence type="ECO:0000313" key="10">
    <source>
        <dbReference type="Proteomes" id="UP001597229"/>
    </source>
</evidence>
<feature type="transmembrane region" description="Helical" evidence="7">
    <location>
        <begin position="283"/>
        <end position="305"/>
    </location>
</feature>
<sequence>MTTTGSRLGGWRVALRLARREAWRRRSQTLLMLFLICMPVVAVTAAAIVWRTADLSGPESVERRMGAAAALISPVGTDVDQQFDPDDGSSWGGEARALTAGRIRAVIGDRPMIPLRTTSSDFQTAHGVADTGLLEVDLHDPLAAGLFRLEAGHLPRTSDEVVVNPALVERGPGIGDLLVLGRKTADGPQPRALRIVGVADYAGSRSFEWAGVLPGALPVTPDDGPAEWLVGGGPVTWGDVRKLNGIGALVASRQVISDPPPESALSPDLRGQVQPVSQETITVLALVVAMVLLEVVLLAGPAFAVRARAQAHTLALVAASGGTPAQARRTVLASGVVVGALGGLFGVAWGIVVAVLAVPIAQTVDASWFGPFEVPWAMVAVVAAFGFASAVLAAVVPAFAASRQDAVAVLAGRRGEGRPSRRSPVVGLALIGVGIAGSFAGSRPGGGSSPLLVGSAAIISVVGMIFLVPVAIATVARLSARLPLPLRFAARDAARHRTRTVPAIAAVGATVAGVVALGIAVSSQADHDEKTYQPMLQLGYGVVDVPTDATPADVAQIEQILTKGLPDAPRQRVTGVVTDTDDYSLMVSFAQDGAEIQTSYWGVLGTGYVVADALPAYLGVGDDSRVVADRALAGGGIVLLHSQVSSAVPSGGQVTVTVGETPPGGGEVKTRATAAFSMVAAEIPGRAQPAAAVLSPVAAKRLHLPTATTAIAVLPTIDGAAAQRVDEELAATASHASLSVERGFQPSAETRIIKLVLAVLGAILMLGGTLTATFLALSDARPDLATMAAVGARPRTRRGVAAAYALVVGLVGALLGAPIGFIPGVAISGPLTHDFQTGATSLVIPWTLLGAVVLGLPLLTALVVGACARSRLPLVARID</sequence>
<dbReference type="InterPro" id="IPR003838">
    <property type="entry name" value="ABC3_permease_C"/>
</dbReference>
<evidence type="ECO:0000256" key="3">
    <source>
        <dbReference type="ARBA" id="ARBA00022692"/>
    </source>
</evidence>